<proteinExistence type="predicted"/>
<dbReference type="Proteomes" id="UP000322887">
    <property type="component" value="Chromosome"/>
</dbReference>
<reference evidence="1 2" key="1">
    <citation type="submission" date="2019-08" db="EMBL/GenBank/DDBJ databases">
        <title>Deep-cultivation of Planctomycetes and their phenomic and genomic characterization uncovers novel biology.</title>
        <authorList>
            <person name="Wiegand S."/>
            <person name="Jogler M."/>
            <person name="Boedeker C."/>
            <person name="Pinto D."/>
            <person name="Vollmers J."/>
            <person name="Rivas-Marin E."/>
            <person name="Kohn T."/>
            <person name="Peeters S.H."/>
            <person name="Heuer A."/>
            <person name="Rast P."/>
            <person name="Oberbeckmann S."/>
            <person name="Bunk B."/>
            <person name="Jeske O."/>
            <person name="Meyerdierks A."/>
            <person name="Storesund J.E."/>
            <person name="Kallscheuer N."/>
            <person name="Luecker S."/>
            <person name="Lage O.M."/>
            <person name="Pohl T."/>
            <person name="Merkel B.J."/>
            <person name="Hornburger P."/>
            <person name="Mueller R.-W."/>
            <person name="Bruemmer F."/>
            <person name="Labrenz M."/>
            <person name="Spormann A.M."/>
            <person name="Op den Camp H."/>
            <person name="Overmann J."/>
            <person name="Amann R."/>
            <person name="Jetten M.S.M."/>
            <person name="Mascher T."/>
            <person name="Medema M.H."/>
            <person name="Devos D.P."/>
            <person name="Kaster A.-K."/>
            <person name="Ovreas L."/>
            <person name="Rohde M."/>
            <person name="Galperin M.Y."/>
            <person name="Jogler C."/>
        </authorList>
    </citation>
    <scope>NUCLEOTIDE SEQUENCE [LARGE SCALE GENOMIC DNA]</scope>
    <source>
        <strain evidence="1 2">DSM 8797</strain>
    </source>
</reference>
<sequence length="947" mass="107631">MKEISVITDGNIEELYSAAEDLGRLLSKTLGKDLSEPTKIAEYVSHQMMNRRSSRQVLRWIRAKSRLRRQTFDKEVIELLERENVSESQIKAVEQCYEHYSDVWDQVKKQYRKSPRAESTTENLGYPPSAIAQYLRRLHDDRLVHRSRREPLTIPARVCQWRRAGQSAVTYSKDTLTEVQSILSERWSGPVRVCLEGRRGSARAWTCVELAATLAEQYSPADGCPAAIPVPIITNWNQWELELQRSKPWDIQDDSECLEALAESIFTAADLPLDGKSALKALSSSSVVLILYNLDFRRGGIDESFVEKLLTFFSTTARLLISGDGVSEIIQKSKSLDKDRWWITHQIRVLPLNVLQTAILCRRRLLDARPDRSFFGTLGESVSCLTSAGVAGRTLARIGSGYLTPAALQSDCVLLASLYTIDFLEEADVSPEFLIPDGPDNEELDHRLCFDRLGDEEHIFLKAIENNMRRETRSRLDLTVENGDWIHSGFDPALRFLHAFVSRKLRSEDTATKDFLVDGTVIQVSSLLEDIDDHAMFVLANRGIIPNWATQDVLHARSLIKSISKILHQQEDACIIWLELEPIWDAFKSALAILRSVFSRKDARESDIQLFKSTIDALRLQFEPSRESIAGQGNLRFYGARAAAVLLGGEGLLEHVQDCLKSGLERETVAWHLTFLSEIAITVCKINQDVLESLGEAFRSGFQKLLPDSLDDDTPTTRHARYHLITAIDRLSEPSALRRFYTRFLGGAPHRWQITDKWRARAIEHATVIGGLHRLGIVGGTNPASIALQLAEHAHQEANDQTFWKDYLMKNGNLIPAQIRNHVFIAYQALAPMMLRYQREELLKRLPQYFEGTIEDSVKETASMRYCLYWLRDEVWQGVSPGQEAIQLLKRIRFVLKDRIRMEHADTEREASADGRRTCRQSPDERNLLLLEAILLDIGESLQDSGI</sequence>
<accession>A0ABX5YIX4</accession>
<name>A0ABX5YIX4_9PLAN</name>
<gene>
    <name evidence="1" type="ORF">GmarT_14110</name>
</gene>
<dbReference type="GeneID" id="98646047"/>
<dbReference type="EMBL" id="CP042910">
    <property type="protein sequence ID" value="QEG15570.1"/>
    <property type="molecule type" value="Genomic_DNA"/>
</dbReference>
<evidence type="ECO:0000313" key="2">
    <source>
        <dbReference type="Proteomes" id="UP000322887"/>
    </source>
</evidence>
<protein>
    <submittedName>
        <fullName evidence="1">Uncharacterized protein</fullName>
    </submittedName>
</protein>
<organism evidence="1 2">
    <name type="scientific">Gimesia maris</name>
    <dbReference type="NCBI Taxonomy" id="122"/>
    <lineage>
        <taxon>Bacteria</taxon>
        <taxon>Pseudomonadati</taxon>
        <taxon>Planctomycetota</taxon>
        <taxon>Planctomycetia</taxon>
        <taxon>Planctomycetales</taxon>
        <taxon>Planctomycetaceae</taxon>
        <taxon>Gimesia</taxon>
    </lineage>
</organism>
<evidence type="ECO:0000313" key="1">
    <source>
        <dbReference type="EMBL" id="QEG15570.1"/>
    </source>
</evidence>
<dbReference type="RefSeq" id="WP_044239732.1">
    <property type="nucleotide sequence ID" value="NZ_CP042910.1"/>
</dbReference>
<keyword evidence="2" id="KW-1185">Reference proteome</keyword>